<keyword evidence="3" id="KW-1185">Reference proteome</keyword>
<organism evidence="2 3">
    <name type="scientific">Seminavis robusta</name>
    <dbReference type="NCBI Taxonomy" id="568900"/>
    <lineage>
        <taxon>Eukaryota</taxon>
        <taxon>Sar</taxon>
        <taxon>Stramenopiles</taxon>
        <taxon>Ochrophyta</taxon>
        <taxon>Bacillariophyta</taxon>
        <taxon>Bacillariophyceae</taxon>
        <taxon>Bacillariophycidae</taxon>
        <taxon>Naviculales</taxon>
        <taxon>Naviculaceae</taxon>
        <taxon>Seminavis</taxon>
    </lineage>
</organism>
<dbReference type="SUPFAM" id="SSF54236">
    <property type="entry name" value="Ubiquitin-like"/>
    <property type="match status" value="1"/>
</dbReference>
<evidence type="ECO:0000259" key="1">
    <source>
        <dbReference type="PROSITE" id="PS50053"/>
    </source>
</evidence>
<reference evidence="2" key="1">
    <citation type="submission" date="2020-06" db="EMBL/GenBank/DDBJ databases">
        <authorList>
            <consortium name="Plant Systems Biology data submission"/>
        </authorList>
    </citation>
    <scope>NUCLEOTIDE SEQUENCE</scope>
    <source>
        <strain evidence="2">D6</strain>
    </source>
</reference>
<dbReference type="InterPro" id="IPR029071">
    <property type="entry name" value="Ubiquitin-like_domsf"/>
</dbReference>
<dbReference type="PROSITE" id="PS50053">
    <property type="entry name" value="UBIQUITIN_2"/>
    <property type="match status" value="1"/>
</dbReference>
<dbReference type="CDD" id="cd17039">
    <property type="entry name" value="Ubl_ubiquitin_like"/>
    <property type="match status" value="1"/>
</dbReference>
<dbReference type="SMART" id="SM00213">
    <property type="entry name" value="UBQ"/>
    <property type="match status" value="1"/>
</dbReference>
<evidence type="ECO:0000313" key="3">
    <source>
        <dbReference type="Proteomes" id="UP001153069"/>
    </source>
</evidence>
<dbReference type="InterPro" id="IPR000626">
    <property type="entry name" value="Ubiquitin-like_dom"/>
</dbReference>
<dbReference type="Proteomes" id="UP001153069">
    <property type="component" value="Unassembled WGS sequence"/>
</dbReference>
<dbReference type="AlphaFoldDB" id="A0A9N8DG19"/>
<feature type="domain" description="Ubiquitin-like" evidence="1">
    <location>
        <begin position="4"/>
        <end position="78"/>
    </location>
</feature>
<name>A0A9N8DG19_9STRA</name>
<sequence length="78" mass="8876">MVSMRLFVNQRSSSGRLLQHMMVDSDDTIAVAKEQLQSTSGIPVESQNLFFGRTQLDDNKQFRHYGIRAGGFLDLKEK</sequence>
<protein>
    <recommendedName>
        <fullName evidence="1">Ubiquitin-like domain-containing protein</fullName>
    </recommendedName>
</protein>
<accession>A0A9N8DG19</accession>
<gene>
    <name evidence="2" type="ORF">SEMRO_133_G063080.1</name>
</gene>
<comment type="caution">
    <text evidence="2">The sequence shown here is derived from an EMBL/GenBank/DDBJ whole genome shotgun (WGS) entry which is preliminary data.</text>
</comment>
<dbReference type="Gene3D" id="3.10.20.90">
    <property type="entry name" value="Phosphatidylinositol 3-kinase Catalytic Subunit, Chain A, domain 1"/>
    <property type="match status" value="1"/>
</dbReference>
<dbReference type="EMBL" id="CAICTM010000132">
    <property type="protein sequence ID" value="CAB9502323.1"/>
    <property type="molecule type" value="Genomic_DNA"/>
</dbReference>
<dbReference type="Pfam" id="PF00240">
    <property type="entry name" value="ubiquitin"/>
    <property type="match status" value="1"/>
</dbReference>
<proteinExistence type="predicted"/>
<evidence type="ECO:0000313" key="2">
    <source>
        <dbReference type="EMBL" id="CAB9502323.1"/>
    </source>
</evidence>